<dbReference type="PROSITE" id="PS50011">
    <property type="entry name" value="PROTEIN_KINASE_DOM"/>
    <property type="match status" value="1"/>
</dbReference>
<feature type="repeat" description="ANK" evidence="3">
    <location>
        <begin position="60"/>
        <end position="92"/>
    </location>
</feature>
<dbReference type="SMART" id="SM00220">
    <property type="entry name" value="S_TKc"/>
    <property type="match status" value="1"/>
</dbReference>
<keyword evidence="1" id="KW-0677">Repeat</keyword>
<dbReference type="PROSITE" id="PS00108">
    <property type="entry name" value="PROTEIN_KINASE_ST"/>
    <property type="match status" value="1"/>
</dbReference>
<dbReference type="Pfam" id="PF00023">
    <property type="entry name" value="Ank"/>
    <property type="match status" value="1"/>
</dbReference>
<evidence type="ECO:0000256" key="3">
    <source>
        <dbReference type="PROSITE-ProRule" id="PRU00023"/>
    </source>
</evidence>
<feature type="repeat" description="ANK" evidence="3">
    <location>
        <begin position="196"/>
        <end position="228"/>
    </location>
</feature>
<feature type="repeat" description="ANK" evidence="3">
    <location>
        <begin position="229"/>
        <end position="261"/>
    </location>
</feature>
<feature type="repeat" description="ANK" evidence="3">
    <location>
        <begin position="405"/>
        <end position="433"/>
    </location>
</feature>
<dbReference type="GO" id="GO:0005524">
    <property type="term" value="F:ATP binding"/>
    <property type="evidence" value="ECO:0007669"/>
    <property type="project" value="InterPro"/>
</dbReference>
<dbReference type="SUPFAM" id="SSF56112">
    <property type="entry name" value="Protein kinase-like (PK-like)"/>
    <property type="match status" value="1"/>
</dbReference>
<comment type="caution">
    <text evidence="6">The sequence shown here is derived from an EMBL/GenBank/DDBJ whole genome shotgun (WGS) entry which is preliminary data.</text>
</comment>
<dbReference type="AlphaFoldDB" id="A0A812T1F0"/>
<evidence type="ECO:0000256" key="4">
    <source>
        <dbReference type="SAM" id="MobiDB-lite"/>
    </source>
</evidence>
<dbReference type="InterPro" id="IPR000719">
    <property type="entry name" value="Prot_kinase_dom"/>
</dbReference>
<keyword evidence="7" id="KW-1185">Reference proteome</keyword>
<feature type="repeat" description="ANK" evidence="3">
    <location>
        <begin position="159"/>
        <end position="184"/>
    </location>
</feature>
<feature type="repeat" description="ANK" evidence="3">
    <location>
        <begin position="471"/>
        <end position="503"/>
    </location>
</feature>
<protein>
    <submittedName>
        <fullName evidence="6">Ank2 protein</fullName>
    </submittedName>
</protein>
<dbReference type="Proteomes" id="UP000604046">
    <property type="component" value="Unassembled WGS sequence"/>
</dbReference>
<dbReference type="EMBL" id="CAJNDS010002501">
    <property type="protein sequence ID" value="CAE7501113.1"/>
    <property type="molecule type" value="Genomic_DNA"/>
</dbReference>
<dbReference type="InterPro" id="IPR002110">
    <property type="entry name" value="Ankyrin_rpt"/>
</dbReference>
<feature type="repeat" description="ANK" evidence="3">
    <location>
        <begin position="126"/>
        <end position="158"/>
    </location>
</feature>
<name>A0A812T1F0_9DINO</name>
<evidence type="ECO:0000313" key="7">
    <source>
        <dbReference type="Proteomes" id="UP000604046"/>
    </source>
</evidence>
<gene>
    <name evidence="6" type="primary">Ank2</name>
    <name evidence="6" type="ORF">SNAT2548_LOCUS28065</name>
</gene>
<dbReference type="PANTHER" id="PTHR24198">
    <property type="entry name" value="ANKYRIN REPEAT AND PROTEIN KINASE DOMAIN-CONTAINING PROTEIN"/>
    <property type="match status" value="1"/>
</dbReference>
<dbReference type="OrthoDB" id="425145at2759"/>
<sequence>MLDDAILVQAPGELQLALLPFVEASKQDIAELLLACHEEDVDHVENILHRPQNPDLSNDRGLTALVAATEVGSVAIATLLLEAGADKNLADSFGATALSVACEGRFVQVARLLLAAHADVNKAKLQGEAPLLTACRTGMDSIVHLLLQAMANLDQANDNGESPLYHAAKQGHVECARILLEAGALTDHCSCNGRNSGGTPLFIASVCGNLSVLQLLLRFRADTEQATDAGSTPLGVAFDTNRLDMATILLEHGAGKKMTGSADIILDFAAWFRPEDRLLCAAARTGHLQVASRLLEAHADIDAFDPRFEEGPLTEACAYGRLDMVHMLLQARADVNGRAEVSGLYAACQYGHLEVARLMIEARANVQQCTLDGMDSLIEACRGGYLEVVHLLLEARSRIGDMAVYGETPLSEASRYGHAEVVRLLLGRGAPVDGAPVKPPLAAAAGWGHVEVLRLLLEARAQVDAVLPGDAGETALSESSRYGHGLATRVLLEAGASVDAHGALLAASGYGHLEVVSLLLAARAQVGLQDESGDTALAVAARHEYLHDIVGIVHCDVKPDNLLLRWDGLAVKLCDFGTARPSPELQNTDELQPLFYRAPEVLLGCTRGRKIDVWSAALTIYELIVGRIYLRNCHTPREVLEEIMQLRGPARTAGDANPGTFPDSKMKRMGMPVSSLLIMTSLTSELETQILICLSSTRYHKRAITAAWQLCSVLCSVFAWAQGLLPACWQVVGASQKRSGIADAADVNKVGEDEGDVARQTSEREKTLPAWGGKRGSKPCPEVCPEVDPSKRLTSAEACEMEVFQAGESAGKPFGGRVSEAWGEPSFSLIRCVCGSSCLESGV</sequence>
<dbReference type="PROSITE" id="PS50297">
    <property type="entry name" value="ANK_REP_REGION"/>
    <property type="match status" value="6"/>
</dbReference>
<feature type="domain" description="Protein kinase" evidence="5">
    <location>
        <begin position="330"/>
        <end position="804"/>
    </location>
</feature>
<evidence type="ECO:0000256" key="1">
    <source>
        <dbReference type="ARBA" id="ARBA00022737"/>
    </source>
</evidence>
<accession>A0A812T1F0</accession>
<feature type="region of interest" description="Disordered" evidence="4">
    <location>
        <begin position="752"/>
        <end position="774"/>
    </location>
</feature>
<dbReference type="SUPFAM" id="SSF48403">
    <property type="entry name" value="Ankyrin repeat"/>
    <property type="match status" value="2"/>
</dbReference>
<dbReference type="PROSITE" id="PS50088">
    <property type="entry name" value="ANK_REPEAT"/>
    <property type="match status" value="7"/>
</dbReference>
<dbReference type="Gene3D" id="1.10.510.10">
    <property type="entry name" value="Transferase(Phosphotransferase) domain 1"/>
    <property type="match status" value="1"/>
</dbReference>
<dbReference type="SMART" id="SM00248">
    <property type="entry name" value="ANK"/>
    <property type="match status" value="15"/>
</dbReference>
<evidence type="ECO:0000256" key="2">
    <source>
        <dbReference type="ARBA" id="ARBA00023043"/>
    </source>
</evidence>
<reference evidence="6" key="1">
    <citation type="submission" date="2021-02" db="EMBL/GenBank/DDBJ databases">
        <authorList>
            <person name="Dougan E. K."/>
            <person name="Rhodes N."/>
            <person name="Thang M."/>
            <person name="Chan C."/>
        </authorList>
    </citation>
    <scope>NUCLEOTIDE SEQUENCE</scope>
</reference>
<dbReference type="PANTHER" id="PTHR24198:SF194">
    <property type="entry name" value="INVERSIN-A"/>
    <property type="match status" value="1"/>
</dbReference>
<dbReference type="Pfam" id="PF13637">
    <property type="entry name" value="Ank_4"/>
    <property type="match status" value="2"/>
</dbReference>
<dbReference type="Pfam" id="PF00069">
    <property type="entry name" value="Pkinase"/>
    <property type="match status" value="1"/>
</dbReference>
<dbReference type="InterPro" id="IPR011009">
    <property type="entry name" value="Kinase-like_dom_sf"/>
</dbReference>
<dbReference type="Gene3D" id="1.25.40.20">
    <property type="entry name" value="Ankyrin repeat-containing domain"/>
    <property type="match status" value="4"/>
</dbReference>
<evidence type="ECO:0000313" key="6">
    <source>
        <dbReference type="EMBL" id="CAE7501113.1"/>
    </source>
</evidence>
<dbReference type="InterPro" id="IPR036770">
    <property type="entry name" value="Ankyrin_rpt-contain_sf"/>
</dbReference>
<evidence type="ECO:0000259" key="5">
    <source>
        <dbReference type="PROSITE" id="PS50011"/>
    </source>
</evidence>
<dbReference type="Pfam" id="PF12796">
    <property type="entry name" value="Ank_2"/>
    <property type="match status" value="3"/>
</dbReference>
<proteinExistence type="predicted"/>
<keyword evidence="2 3" id="KW-0040">ANK repeat</keyword>
<dbReference type="InterPro" id="IPR008271">
    <property type="entry name" value="Ser/Thr_kinase_AS"/>
</dbReference>
<organism evidence="6 7">
    <name type="scientific">Symbiodinium natans</name>
    <dbReference type="NCBI Taxonomy" id="878477"/>
    <lineage>
        <taxon>Eukaryota</taxon>
        <taxon>Sar</taxon>
        <taxon>Alveolata</taxon>
        <taxon>Dinophyceae</taxon>
        <taxon>Suessiales</taxon>
        <taxon>Symbiodiniaceae</taxon>
        <taxon>Symbiodinium</taxon>
    </lineage>
</organism>
<dbReference type="GO" id="GO:0004672">
    <property type="term" value="F:protein kinase activity"/>
    <property type="evidence" value="ECO:0007669"/>
    <property type="project" value="InterPro"/>
</dbReference>